<dbReference type="InterPro" id="IPR018252">
    <property type="entry name" value="Annexin_repeat_CS"/>
</dbReference>
<dbReference type="GO" id="GO:0005886">
    <property type="term" value="C:plasma membrane"/>
    <property type="evidence" value="ECO:0007669"/>
    <property type="project" value="TreeGrafter"/>
</dbReference>
<gene>
    <name evidence="5" type="ORF">CBOVIS_LOCUS5837</name>
</gene>
<comment type="domain">
    <text evidence="4">A pair of annexin repeats may form one binding site for calcium and phospholipid.</text>
</comment>
<keyword evidence="4" id="KW-0106">Calcium</keyword>
<dbReference type="GO" id="GO:0012506">
    <property type="term" value="C:vesicle membrane"/>
    <property type="evidence" value="ECO:0007669"/>
    <property type="project" value="TreeGrafter"/>
</dbReference>
<evidence type="ECO:0000256" key="4">
    <source>
        <dbReference type="RuleBase" id="RU003540"/>
    </source>
</evidence>
<dbReference type="GO" id="GO:0043395">
    <property type="term" value="F:heparan sulfate proteoglycan binding"/>
    <property type="evidence" value="ECO:0007669"/>
    <property type="project" value="TreeGrafter"/>
</dbReference>
<dbReference type="PRINTS" id="PR00196">
    <property type="entry name" value="ANNEXIN"/>
</dbReference>
<dbReference type="AlphaFoldDB" id="A0A8S1ER04"/>
<dbReference type="GO" id="GO:0005509">
    <property type="term" value="F:calcium ion binding"/>
    <property type="evidence" value="ECO:0007669"/>
    <property type="project" value="InterPro"/>
</dbReference>
<dbReference type="FunFam" id="1.10.220.10:FF:000026">
    <property type="entry name" value="Annexin"/>
    <property type="match status" value="1"/>
</dbReference>
<dbReference type="GO" id="GO:0001786">
    <property type="term" value="F:phosphatidylserine binding"/>
    <property type="evidence" value="ECO:0007669"/>
    <property type="project" value="TreeGrafter"/>
</dbReference>
<dbReference type="FunFam" id="1.10.220.10:FF:000003">
    <property type="entry name" value="Annexin"/>
    <property type="match status" value="1"/>
</dbReference>
<dbReference type="PANTHER" id="PTHR10502">
    <property type="entry name" value="ANNEXIN"/>
    <property type="match status" value="1"/>
</dbReference>
<dbReference type="Gene3D" id="1.10.220.10">
    <property type="entry name" value="Annexin"/>
    <property type="match status" value="4"/>
</dbReference>
<dbReference type="InterPro" id="IPR037104">
    <property type="entry name" value="Annexin_sf"/>
</dbReference>
<dbReference type="EMBL" id="CADEPM010000003">
    <property type="protein sequence ID" value="CAB3403346.1"/>
    <property type="molecule type" value="Genomic_DNA"/>
</dbReference>
<dbReference type="GO" id="GO:0005544">
    <property type="term" value="F:calcium-dependent phospholipid binding"/>
    <property type="evidence" value="ECO:0007669"/>
    <property type="project" value="UniProtKB-KW"/>
</dbReference>
<dbReference type="OrthoDB" id="37886at2759"/>
<proteinExistence type="inferred from homology"/>
<reference evidence="5 6" key="1">
    <citation type="submission" date="2020-04" db="EMBL/GenBank/DDBJ databases">
        <authorList>
            <person name="Laetsch R D."/>
            <person name="Stevens L."/>
            <person name="Kumar S."/>
            <person name="Blaxter L. M."/>
        </authorList>
    </citation>
    <scope>NUCLEOTIDE SEQUENCE [LARGE SCALE GENOMIC DNA]</scope>
</reference>
<evidence type="ECO:0000313" key="6">
    <source>
        <dbReference type="Proteomes" id="UP000494206"/>
    </source>
</evidence>
<comment type="similarity">
    <text evidence="1 4">Belongs to the annexin family.</text>
</comment>
<dbReference type="InterPro" id="IPR001464">
    <property type="entry name" value="Annexin"/>
</dbReference>
<sequence>MATAKIQFAPFFDEVAASEKIEKALRNKEKSKVIQILTSVNNAQRQMIRTPYKTRYGKDLEEEIKKVSSGDLEDLLVALLQTPTKHDVVELQRAVKGLGTNERNLIEILTTRTNEQIEAAKNTFFTCFNRRLEEAIGGDTSGDFKKLLIVILQAKRDETLYADYGRVGQEASNILKSFDKKSGVDKFDAFKIFATANGQHARKLVEEVEKLSGKEFAKLVDKELSGDFKNLVLALVDTAVNTPRFLANMIHAATKGMGTRDKDLIRIVVSRSEIDLVLIEHEYQLIFGKPLSQLIKEECKGEYRDALLTVLAGNAQK</sequence>
<dbReference type="SUPFAM" id="SSF47874">
    <property type="entry name" value="Annexin"/>
    <property type="match status" value="1"/>
</dbReference>
<dbReference type="PROSITE" id="PS00223">
    <property type="entry name" value="ANNEXIN_1"/>
    <property type="match status" value="2"/>
</dbReference>
<evidence type="ECO:0000256" key="3">
    <source>
        <dbReference type="ARBA" id="ARBA00023216"/>
    </source>
</evidence>
<comment type="caution">
    <text evidence="5">The sequence shown here is derived from an EMBL/GenBank/DDBJ whole genome shotgun (WGS) entry which is preliminary data.</text>
</comment>
<organism evidence="5 6">
    <name type="scientific">Caenorhabditis bovis</name>
    <dbReference type="NCBI Taxonomy" id="2654633"/>
    <lineage>
        <taxon>Eukaryota</taxon>
        <taxon>Metazoa</taxon>
        <taxon>Ecdysozoa</taxon>
        <taxon>Nematoda</taxon>
        <taxon>Chromadorea</taxon>
        <taxon>Rhabditida</taxon>
        <taxon>Rhabditina</taxon>
        <taxon>Rhabditomorpha</taxon>
        <taxon>Rhabditoidea</taxon>
        <taxon>Rhabditidae</taxon>
        <taxon>Peloderinae</taxon>
        <taxon>Caenorhabditis</taxon>
    </lineage>
</organism>
<keyword evidence="4" id="KW-0111">Calcium/phospholipid-binding</keyword>
<accession>A0A8S1ER04</accession>
<evidence type="ECO:0000313" key="5">
    <source>
        <dbReference type="EMBL" id="CAB3403346.1"/>
    </source>
</evidence>
<keyword evidence="6" id="KW-1185">Reference proteome</keyword>
<evidence type="ECO:0000256" key="2">
    <source>
        <dbReference type="ARBA" id="ARBA00022737"/>
    </source>
</evidence>
<dbReference type="GO" id="GO:0005737">
    <property type="term" value="C:cytoplasm"/>
    <property type="evidence" value="ECO:0007669"/>
    <property type="project" value="TreeGrafter"/>
</dbReference>
<dbReference type="InterPro" id="IPR018502">
    <property type="entry name" value="Annexin_repeat"/>
</dbReference>
<name>A0A8S1ER04_9PELO</name>
<keyword evidence="2 4" id="KW-0677">Repeat</keyword>
<dbReference type="Proteomes" id="UP000494206">
    <property type="component" value="Unassembled WGS sequence"/>
</dbReference>
<dbReference type="PANTHER" id="PTHR10502:SF177">
    <property type="entry name" value="ANNEXIN B10"/>
    <property type="match status" value="1"/>
</dbReference>
<protein>
    <recommendedName>
        <fullName evidence="4">Annexin</fullName>
    </recommendedName>
</protein>
<dbReference type="PROSITE" id="PS51897">
    <property type="entry name" value="ANNEXIN_2"/>
    <property type="match status" value="3"/>
</dbReference>
<dbReference type="SMART" id="SM00335">
    <property type="entry name" value="ANX"/>
    <property type="match status" value="4"/>
</dbReference>
<dbReference type="GO" id="GO:0005634">
    <property type="term" value="C:nucleus"/>
    <property type="evidence" value="ECO:0007669"/>
    <property type="project" value="TreeGrafter"/>
</dbReference>
<dbReference type="Pfam" id="PF00191">
    <property type="entry name" value="Annexin"/>
    <property type="match status" value="4"/>
</dbReference>
<evidence type="ECO:0000256" key="1">
    <source>
        <dbReference type="ARBA" id="ARBA00007831"/>
    </source>
</evidence>
<keyword evidence="3 4" id="KW-0041">Annexin</keyword>